<keyword evidence="6" id="KW-0175">Coiled coil</keyword>
<dbReference type="FunFam" id="3.40.50.300:FF:005631">
    <property type="entry name" value="MutS protein homolog him-14"/>
    <property type="match status" value="1"/>
</dbReference>
<keyword evidence="4" id="KW-0238">DNA-binding</keyword>
<dbReference type="InterPro" id="IPR027417">
    <property type="entry name" value="P-loop_NTPase"/>
</dbReference>
<evidence type="ECO:0000256" key="6">
    <source>
        <dbReference type="SAM" id="Coils"/>
    </source>
</evidence>
<dbReference type="InterPro" id="IPR045076">
    <property type="entry name" value="MutS"/>
</dbReference>
<dbReference type="GO" id="GO:0009792">
    <property type="term" value="P:embryo development ending in birth or egg hatching"/>
    <property type="evidence" value="ECO:0007669"/>
    <property type="project" value="EnsemblMetazoa"/>
</dbReference>
<dbReference type="GO" id="GO:0005524">
    <property type="term" value="F:ATP binding"/>
    <property type="evidence" value="ECO:0007669"/>
    <property type="project" value="UniProtKB-KW"/>
</dbReference>
<protein>
    <recommendedName>
        <fullName evidence="8">DNA mismatch repair proteins mutS family domain-containing protein</fullName>
    </recommendedName>
</protein>
<dbReference type="GO" id="GO:0030983">
    <property type="term" value="F:mismatched DNA binding"/>
    <property type="evidence" value="ECO:0007669"/>
    <property type="project" value="InterPro"/>
</dbReference>
<dbReference type="OMA" id="KMTMLYK"/>
<feature type="domain" description="DNA mismatch repair proteins mutS family" evidence="8">
    <location>
        <begin position="662"/>
        <end position="678"/>
    </location>
</feature>
<dbReference type="Proteomes" id="UP000008068">
    <property type="component" value="Unassembled WGS sequence"/>
</dbReference>
<accession>G0N9Q1</accession>
<dbReference type="InterPro" id="IPR000432">
    <property type="entry name" value="DNA_mismatch_repair_MutS_C"/>
</dbReference>
<feature type="coiled-coil region" evidence="6">
    <location>
        <begin position="759"/>
        <end position="786"/>
    </location>
</feature>
<proteinExistence type="inferred from homology"/>
<reference evidence="10" key="1">
    <citation type="submission" date="2011-07" db="EMBL/GenBank/DDBJ databases">
        <authorList>
            <consortium name="Caenorhabditis brenneri Sequencing and Analysis Consortium"/>
            <person name="Wilson R.K."/>
        </authorList>
    </citation>
    <scope>NUCLEOTIDE SEQUENCE [LARGE SCALE GENOMIC DNA]</scope>
    <source>
        <strain evidence="10">PB2801</strain>
    </source>
</reference>
<dbReference type="STRING" id="135651.G0N9Q1"/>
<keyword evidence="5" id="KW-0469">Meiosis</keyword>
<evidence type="ECO:0000313" key="10">
    <source>
        <dbReference type="Proteomes" id="UP000008068"/>
    </source>
</evidence>
<gene>
    <name evidence="9" type="ORF">CAEBREN_00729</name>
</gene>
<dbReference type="GO" id="GO:0140664">
    <property type="term" value="F:ATP-dependent DNA damage sensor activity"/>
    <property type="evidence" value="ECO:0007669"/>
    <property type="project" value="InterPro"/>
</dbReference>
<dbReference type="GO" id="GO:0006298">
    <property type="term" value="P:mismatch repair"/>
    <property type="evidence" value="ECO:0007669"/>
    <property type="project" value="InterPro"/>
</dbReference>
<keyword evidence="3" id="KW-0067">ATP-binding</keyword>
<dbReference type="Gene3D" id="3.30.420.110">
    <property type="entry name" value="MutS, connector domain"/>
    <property type="match status" value="1"/>
</dbReference>
<keyword evidence="2" id="KW-0547">Nucleotide-binding</keyword>
<dbReference type="Gene3D" id="3.40.50.300">
    <property type="entry name" value="P-loop containing nucleotide triphosphate hydrolases"/>
    <property type="match status" value="1"/>
</dbReference>
<dbReference type="InParanoid" id="G0N9Q1"/>
<evidence type="ECO:0000259" key="8">
    <source>
        <dbReference type="PROSITE" id="PS00486"/>
    </source>
</evidence>
<evidence type="ECO:0000256" key="7">
    <source>
        <dbReference type="SAM" id="MobiDB-lite"/>
    </source>
</evidence>
<dbReference type="PANTHER" id="PTHR11361:SF21">
    <property type="entry name" value="MUTS PROTEIN HOMOLOG 4"/>
    <property type="match status" value="1"/>
</dbReference>
<dbReference type="PANTHER" id="PTHR11361">
    <property type="entry name" value="DNA MISMATCH REPAIR PROTEIN MUTS FAMILY MEMBER"/>
    <property type="match status" value="1"/>
</dbReference>
<dbReference type="InterPro" id="IPR007696">
    <property type="entry name" value="DNA_mismatch_repair_MutS_core"/>
</dbReference>
<dbReference type="InterPro" id="IPR036678">
    <property type="entry name" value="MutS_con_dom_sf"/>
</dbReference>
<evidence type="ECO:0000256" key="1">
    <source>
        <dbReference type="ARBA" id="ARBA00006271"/>
    </source>
</evidence>
<dbReference type="Pfam" id="PF00488">
    <property type="entry name" value="MutS_V"/>
    <property type="match status" value="1"/>
</dbReference>
<dbReference type="AlphaFoldDB" id="G0N9Q1"/>
<dbReference type="SMART" id="SM00533">
    <property type="entry name" value="MUTSd"/>
    <property type="match status" value="1"/>
</dbReference>
<dbReference type="GO" id="GO:0051026">
    <property type="term" value="P:chiasma assembly"/>
    <property type="evidence" value="ECO:0007669"/>
    <property type="project" value="EnsemblMetazoa"/>
</dbReference>
<dbReference type="InterPro" id="IPR011184">
    <property type="entry name" value="DNA_mismatch_repair_Msh2"/>
</dbReference>
<dbReference type="SMART" id="SM00534">
    <property type="entry name" value="MUTSac"/>
    <property type="match status" value="1"/>
</dbReference>
<dbReference type="PROSITE" id="PS00486">
    <property type="entry name" value="DNA_MISMATCH_REPAIR_2"/>
    <property type="match status" value="1"/>
</dbReference>
<evidence type="ECO:0000256" key="5">
    <source>
        <dbReference type="ARBA" id="ARBA00023254"/>
    </source>
</evidence>
<dbReference type="InterPro" id="IPR036187">
    <property type="entry name" value="DNA_mismatch_repair_MutS_sf"/>
</dbReference>
<evidence type="ECO:0000313" key="9">
    <source>
        <dbReference type="EMBL" id="EGT55776.1"/>
    </source>
</evidence>
<dbReference type="EMBL" id="GL379852">
    <property type="protein sequence ID" value="EGT55776.1"/>
    <property type="molecule type" value="Genomic_DNA"/>
</dbReference>
<sequence>MYSNKTLHRRQRQQITESRSEERFSNSLIRLNGQSLHDTTGNNTTTKNINSDVVIVIMEGRGMSEGQIGIAMHDVRYPEIHLCEFVDSKEYTTLKTMINVHEAYDIVIQNGNEERGSTKLLGEALMTAFPDASLQSISSKYFKSERGERQLHSLMNAEVSTVSEGCFRRYLALGALAVLLKYIHETRCVFFRVKSLRIKEMGVDDTCMIDFVSWESLEIIDTDDASKARKCQMKQKRTLMSVLNHTVTTNGYRLLRSNVLQPSTDVSIIEARQEAIEELIAKPQLREKLRKTLLRAHELDRVIAMCIQTSSSWTVRESEAKINQIIKLVQTLKVIQGIRELLESARVKSQLLNEKIEFLKDPSFDQIMDILLEKVDDTLLDGRKNSLHLQNTKCYAIRNFVAVQLDLARQTYEELIGNVEETGAREIAEHFHNNSSVRLSFSQARGFHYTFVTRQAESVTIPRHFLEVFRNRTTVTFNSRQVIACNDRLEQVVAEMFLASDVIVCDMIDDMQPMISVLYYAMDALSSIDFLCALATYSELRDTCRPSFGESFSISQGRHPILDWADTEKTITNDTCLTRDRRFGIITGPNMAGKSTYLKQAALLAIIAQIGCFIPANYATMPIFTRIFSRMGHNDELMRNKSAFASEMSDAASIVQYADKRSLVVMDELARSTSTEEGIAITYAICEKVLELKSYTFLATHFLDIAALANFSNAIDNYHFLPQIDERSLKKHKLLRGQYRGPLYGFELVELSTFPEEVMEHAQTLANELRAQVEDLERDYESERRRVKVFMSHRLRESAEYFMETYGENWKTEKAAIEKMTSLRNYMIEELKKIDSQEEMDQNE</sequence>
<organism evidence="10">
    <name type="scientific">Caenorhabditis brenneri</name>
    <name type="common">Nematode worm</name>
    <dbReference type="NCBI Taxonomy" id="135651"/>
    <lineage>
        <taxon>Eukaryota</taxon>
        <taxon>Metazoa</taxon>
        <taxon>Ecdysozoa</taxon>
        <taxon>Nematoda</taxon>
        <taxon>Chromadorea</taxon>
        <taxon>Rhabditida</taxon>
        <taxon>Rhabditina</taxon>
        <taxon>Rhabditomorpha</taxon>
        <taxon>Rhabditoidea</taxon>
        <taxon>Rhabditidae</taxon>
        <taxon>Peloderinae</taxon>
        <taxon>Caenorhabditis</taxon>
    </lineage>
</organism>
<dbReference type="HOGENOM" id="CLU_002472_7_3_1"/>
<dbReference type="eggNOG" id="KOG0220">
    <property type="taxonomic scope" value="Eukaryota"/>
</dbReference>
<dbReference type="GO" id="GO:0005634">
    <property type="term" value="C:nucleus"/>
    <property type="evidence" value="ECO:0007669"/>
    <property type="project" value="EnsemblMetazoa"/>
</dbReference>
<evidence type="ECO:0000256" key="3">
    <source>
        <dbReference type="ARBA" id="ARBA00022840"/>
    </source>
</evidence>
<comment type="similarity">
    <text evidence="1">Belongs to the DNA mismatch repair MutS family.</text>
</comment>
<dbReference type="SUPFAM" id="SSF52540">
    <property type="entry name" value="P-loop containing nucleoside triphosphate hydrolases"/>
    <property type="match status" value="1"/>
</dbReference>
<dbReference type="Pfam" id="PF05192">
    <property type="entry name" value="MutS_III"/>
    <property type="match status" value="1"/>
</dbReference>
<dbReference type="GO" id="GO:0000712">
    <property type="term" value="P:resolution of meiotic recombination intermediates"/>
    <property type="evidence" value="ECO:0007669"/>
    <property type="project" value="EnsemblMetazoa"/>
</dbReference>
<keyword evidence="10" id="KW-1185">Reference proteome</keyword>
<dbReference type="SUPFAM" id="SSF53150">
    <property type="entry name" value="DNA repair protein MutS, domain II"/>
    <property type="match status" value="1"/>
</dbReference>
<dbReference type="FunFam" id="1.10.1420.10:FF:000074">
    <property type="entry name" value="MutS protein homolog him-14"/>
    <property type="match status" value="1"/>
</dbReference>
<feature type="region of interest" description="Disordered" evidence="7">
    <location>
        <begin position="1"/>
        <end position="26"/>
    </location>
</feature>
<dbReference type="OrthoDB" id="276261at2759"/>
<feature type="compositionally biased region" description="Basic residues" evidence="7">
    <location>
        <begin position="1"/>
        <end position="12"/>
    </location>
</feature>
<evidence type="ECO:0000256" key="4">
    <source>
        <dbReference type="ARBA" id="ARBA00023125"/>
    </source>
</evidence>
<evidence type="ECO:0000256" key="2">
    <source>
        <dbReference type="ARBA" id="ARBA00022741"/>
    </source>
</evidence>
<dbReference type="PIRSF" id="PIRSF005813">
    <property type="entry name" value="MSH2"/>
    <property type="match status" value="1"/>
</dbReference>
<dbReference type="FunCoup" id="G0N9Q1">
    <property type="interactions" value="496"/>
</dbReference>
<dbReference type="Gene3D" id="1.10.1420.10">
    <property type="match status" value="2"/>
</dbReference>
<dbReference type="SUPFAM" id="SSF48334">
    <property type="entry name" value="DNA repair protein MutS, domain III"/>
    <property type="match status" value="1"/>
</dbReference>
<name>G0N9Q1_CAEBE</name>